<feature type="compositionally biased region" description="Polar residues" evidence="2">
    <location>
        <begin position="388"/>
        <end position="410"/>
    </location>
</feature>
<dbReference type="OrthoDB" id="10258312at2759"/>
<dbReference type="STRING" id="56723.ENSLBEP00000011702"/>
<accession>A0A3Q3EZA4</accession>
<evidence type="ECO:0000313" key="4">
    <source>
        <dbReference type="Proteomes" id="UP000261660"/>
    </source>
</evidence>
<feature type="compositionally biased region" description="Basic and acidic residues" evidence="2">
    <location>
        <begin position="23"/>
        <end position="36"/>
    </location>
</feature>
<keyword evidence="4" id="KW-1185">Reference proteome</keyword>
<keyword evidence="1" id="KW-0175">Coiled coil</keyword>
<sequence length="533" mass="61105">MEHEDELNNLRLQFQELQKQQERRKLERKKEKEHVELNASANQDDLDLSKQGIQVDNVENRLLQNENEHLLDELRGLKDENGRLFKLVSEKDFEIKHLKKKREEERLAFTGTSGLAGDKAATKIVELSKKNRELSAEIEREKIKSKQNSNRIKDLEKELQDALVNSTPVKKSDEKSQKKNSSEDCEQENPVVKSLQEKLAAAQLKVIEYRNQIQSVKQELKVAHKVLINEVGEEVNFLQLLNCPGSFRGRSQQILALQTRVRDLEQQLNQSTQRRQPSVLSVEEEFLGMGVLQKTPPQDRNLSYIRSMEKEKREAFERISSDYEALLKDHEDVKKKLEASKARNKSLSAEMKSLKVQISTLLDKGQHDDELVAALLKQQSQMQDVLKQLSQQQSVESKNTQPILKPQQRSESSEHSTVVKKLKEMVDLKDARIKELEEEMQQLPFKEEGSERQSILRTPVCSSGFPPEEGDINKRMTSSGSVSKFGHKLVLPAVGSRVEIKTSSSLKCPQCSADVNALMTHCEEYNTLYTEND</sequence>
<evidence type="ECO:0000256" key="1">
    <source>
        <dbReference type="SAM" id="Coils"/>
    </source>
</evidence>
<dbReference type="Proteomes" id="UP000261660">
    <property type="component" value="Unplaced"/>
</dbReference>
<evidence type="ECO:0000313" key="3">
    <source>
        <dbReference type="Ensembl" id="ENSLBEP00000011702.1"/>
    </source>
</evidence>
<dbReference type="GO" id="GO:0031122">
    <property type="term" value="P:cytoplasmic microtubule organization"/>
    <property type="evidence" value="ECO:0007669"/>
    <property type="project" value="TreeGrafter"/>
</dbReference>
<dbReference type="GO" id="GO:0034451">
    <property type="term" value="C:centriolar satellite"/>
    <property type="evidence" value="ECO:0007669"/>
    <property type="project" value="TreeGrafter"/>
</dbReference>
<reference evidence="3" key="2">
    <citation type="submission" date="2025-09" db="UniProtKB">
        <authorList>
            <consortium name="Ensembl"/>
        </authorList>
    </citation>
    <scope>IDENTIFICATION</scope>
</reference>
<dbReference type="InterPro" id="IPR038929">
    <property type="entry name" value="CCDC13"/>
</dbReference>
<feature type="region of interest" description="Disordered" evidence="2">
    <location>
        <begin position="23"/>
        <end position="43"/>
    </location>
</feature>
<dbReference type="AlphaFoldDB" id="A0A3Q3EZA4"/>
<dbReference type="GeneTree" id="ENSGT00390000000596"/>
<dbReference type="InParanoid" id="A0A3Q3EZA4"/>
<dbReference type="GO" id="GO:1905515">
    <property type="term" value="P:non-motile cilium assembly"/>
    <property type="evidence" value="ECO:0007669"/>
    <property type="project" value="TreeGrafter"/>
</dbReference>
<feature type="region of interest" description="Disordered" evidence="2">
    <location>
        <begin position="388"/>
        <end position="416"/>
    </location>
</feature>
<proteinExistence type="predicted"/>
<reference evidence="3" key="1">
    <citation type="submission" date="2025-08" db="UniProtKB">
        <authorList>
            <consortium name="Ensembl"/>
        </authorList>
    </citation>
    <scope>IDENTIFICATION</scope>
</reference>
<feature type="coiled-coil region" evidence="1">
    <location>
        <begin position="192"/>
        <end position="219"/>
    </location>
</feature>
<dbReference type="PANTHER" id="PTHR31935">
    <property type="entry name" value="COILED-COIL DOMAIN-CONTAINING PROTEIN 13"/>
    <property type="match status" value="1"/>
</dbReference>
<feature type="compositionally biased region" description="Basic and acidic residues" evidence="2">
    <location>
        <begin position="170"/>
        <end position="182"/>
    </location>
</feature>
<evidence type="ECO:0000256" key="2">
    <source>
        <dbReference type="SAM" id="MobiDB-lite"/>
    </source>
</evidence>
<organism evidence="3 4">
    <name type="scientific">Labrus bergylta</name>
    <name type="common">ballan wrasse</name>
    <dbReference type="NCBI Taxonomy" id="56723"/>
    <lineage>
        <taxon>Eukaryota</taxon>
        <taxon>Metazoa</taxon>
        <taxon>Chordata</taxon>
        <taxon>Craniata</taxon>
        <taxon>Vertebrata</taxon>
        <taxon>Euteleostomi</taxon>
        <taxon>Actinopterygii</taxon>
        <taxon>Neopterygii</taxon>
        <taxon>Teleostei</taxon>
        <taxon>Neoteleostei</taxon>
        <taxon>Acanthomorphata</taxon>
        <taxon>Eupercaria</taxon>
        <taxon>Labriformes</taxon>
        <taxon>Labridae</taxon>
        <taxon>Labrus</taxon>
    </lineage>
</organism>
<protein>
    <submittedName>
        <fullName evidence="3">Coiled-coil domain containing 13</fullName>
    </submittedName>
</protein>
<dbReference type="PANTHER" id="PTHR31935:SF1">
    <property type="entry name" value="COILED-COIL DOMAIN-CONTAINING PROTEIN 13"/>
    <property type="match status" value="1"/>
</dbReference>
<dbReference type="Ensembl" id="ENSLBET00000012303.1">
    <property type="protein sequence ID" value="ENSLBEP00000011702.1"/>
    <property type="gene ID" value="ENSLBEG00000009026.1"/>
</dbReference>
<feature type="region of interest" description="Disordered" evidence="2">
    <location>
        <begin position="163"/>
        <end position="190"/>
    </location>
</feature>
<name>A0A3Q3EZA4_9LABR</name>